<dbReference type="PANTHER" id="PTHR33223">
    <property type="entry name" value="CCHC-TYPE DOMAIN-CONTAINING PROTEIN"/>
    <property type="match status" value="1"/>
</dbReference>
<organism evidence="3">
    <name type="scientific">Sesamum latifolium</name>
    <dbReference type="NCBI Taxonomy" id="2727402"/>
    <lineage>
        <taxon>Eukaryota</taxon>
        <taxon>Viridiplantae</taxon>
        <taxon>Streptophyta</taxon>
        <taxon>Embryophyta</taxon>
        <taxon>Tracheophyta</taxon>
        <taxon>Spermatophyta</taxon>
        <taxon>Magnoliopsida</taxon>
        <taxon>eudicotyledons</taxon>
        <taxon>Gunneridae</taxon>
        <taxon>Pentapetalae</taxon>
        <taxon>asterids</taxon>
        <taxon>lamiids</taxon>
        <taxon>Lamiales</taxon>
        <taxon>Pedaliaceae</taxon>
        <taxon>Sesamum</taxon>
    </lineage>
</organism>
<dbReference type="AlphaFoldDB" id="A0AAW2WZ35"/>
<gene>
    <name evidence="3" type="ORF">Slati_1748300</name>
</gene>
<reference evidence="3" key="1">
    <citation type="submission" date="2020-06" db="EMBL/GenBank/DDBJ databases">
        <authorList>
            <person name="Li T."/>
            <person name="Hu X."/>
            <person name="Zhang T."/>
            <person name="Song X."/>
            <person name="Zhang H."/>
            <person name="Dai N."/>
            <person name="Sheng W."/>
            <person name="Hou X."/>
            <person name="Wei L."/>
        </authorList>
    </citation>
    <scope>NUCLEOTIDE SEQUENCE</scope>
    <source>
        <strain evidence="3">KEN1</strain>
        <tissue evidence="3">Leaf</tissue>
    </source>
</reference>
<comment type="caution">
    <text evidence="3">The sequence shown here is derived from an EMBL/GenBank/DDBJ whole genome shotgun (WGS) entry which is preliminary data.</text>
</comment>
<evidence type="ECO:0000259" key="2">
    <source>
        <dbReference type="Pfam" id="PF03732"/>
    </source>
</evidence>
<feature type="domain" description="Retrotransposon gag" evidence="2">
    <location>
        <begin position="6"/>
        <end position="96"/>
    </location>
</feature>
<reference evidence="3" key="2">
    <citation type="journal article" date="2024" name="Plant">
        <title>Genomic evolution and insights into agronomic trait innovations of Sesamum species.</title>
        <authorList>
            <person name="Miao H."/>
            <person name="Wang L."/>
            <person name="Qu L."/>
            <person name="Liu H."/>
            <person name="Sun Y."/>
            <person name="Le M."/>
            <person name="Wang Q."/>
            <person name="Wei S."/>
            <person name="Zheng Y."/>
            <person name="Lin W."/>
            <person name="Duan Y."/>
            <person name="Cao H."/>
            <person name="Xiong S."/>
            <person name="Wang X."/>
            <person name="Wei L."/>
            <person name="Li C."/>
            <person name="Ma Q."/>
            <person name="Ju M."/>
            <person name="Zhao R."/>
            <person name="Li G."/>
            <person name="Mu C."/>
            <person name="Tian Q."/>
            <person name="Mei H."/>
            <person name="Zhang T."/>
            <person name="Gao T."/>
            <person name="Zhang H."/>
        </authorList>
    </citation>
    <scope>NUCLEOTIDE SEQUENCE</scope>
    <source>
        <strain evidence="3">KEN1</strain>
    </source>
</reference>
<feature type="compositionally biased region" description="Basic and acidic residues" evidence="1">
    <location>
        <begin position="129"/>
        <end position="161"/>
    </location>
</feature>
<dbReference type="EMBL" id="JACGWN010000006">
    <property type="protein sequence ID" value="KAL0446204.1"/>
    <property type="molecule type" value="Genomic_DNA"/>
</dbReference>
<proteinExistence type="predicted"/>
<dbReference type="PANTHER" id="PTHR33223:SF10">
    <property type="entry name" value="AMINOTRANSFERASE-LIKE PLANT MOBILE DOMAIN-CONTAINING PROTEIN"/>
    <property type="match status" value="1"/>
</dbReference>
<evidence type="ECO:0000313" key="3">
    <source>
        <dbReference type="EMBL" id="KAL0446204.1"/>
    </source>
</evidence>
<protein>
    <recommendedName>
        <fullName evidence="2">Retrotransposon gag domain-containing protein</fullName>
    </recommendedName>
</protein>
<feature type="region of interest" description="Disordered" evidence="1">
    <location>
        <begin position="128"/>
        <end position="162"/>
    </location>
</feature>
<sequence length="364" mass="41393">MNKCRVFVTTFARAAQQWFNQLPVDAIGSFQEFRSLFLHQFASSRKLRKTELSFFAVRQKDDEPLKEYLQRFNAAALKVPVATQEVKASAFSQGLLDGDFFKSLAKKPVFKFDALLARAAKYINMEEAQAAKKDSRGEKRKEIKEEAPSKKPHIDTRDRKPPFQRVNAVYTPLTVPITQAFMAVEEKGLITRPQAWRDTPQCPKSDKFYRFHNDYGHTTEECRHLKNKIERLIQNGYLQEYVCWEKARGTGPYQKKEGDKAKGIRTSSPEQPPKEGDKQASGSKGENTDVPRKGVIRMIAGGPSGGDSHQARKSQVREAHHISIKEVLDVETMEDTPLIQFGRANDHIPRLLTTSSHHGHISQL</sequence>
<dbReference type="Pfam" id="PF03732">
    <property type="entry name" value="Retrotrans_gag"/>
    <property type="match status" value="1"/>
</dbReference>
<accession>A0AAW2WZ35</accession>
<feature type="compositionally biased region" description="Basic and acidic residues" evidence="1">
    <location>
        <begin position="250"/>
        <end position="262"/>
    </location>
</feature>
<feature type="region of interest" description="Disordered" evidence="1">
    <location>
        <begin position="250"/>
        <end position="318"/>
    </location>
</feature>
<name>A0AAW2WZ35_9LAMI</name>
<dbReference type="InterPro" id="IPR005162">
    <property type="entry name" value="Retrotrans_gag_dom"/>
</dbReference>
<evidence type="ECO:0000256" key="1">
    <source>
        <dbReference type="SAM" id="MobiDB-lite"/>
    </source>
</evidence>